<proteinExistence type="predicted"/>
<dbReference type="AlphaFoldDB" id="A0A8X6PPV5"/>
<dbReference type="Proteomes" id="UP000887013">
    <property type="component" value="Unassembled WGS sequence"/>
</dbReference>
<name>A0A8X6PPV5_NEPPI</name>
<protein>
    <submittedName>
        <fullName evidence="1">Uncharacterized protein</fullName>
    </submittedName>
</protein>
<reference evidence="1" key="1">
    <citation type="submission" date="2020-08" db="EMBL/GenBank/DDBJ databases">
        <title>Multicomponent nature underlies the extraordinary mechanical properties of spider dragline silk.</title>
        <authorList>
            <person name="Kono N."/>
            <person name="Nakamura H."/>
            <person name="Mori M."/>
            <person name="Yoshida Y."/>
            <person name="Ohtoshi R."/>
            <person name="Malay A.D."/>
            <person name="Moran D.A.P."/>
            <person name="Tomita M."/>
            <person name="Numata K."/>
            <person name="Arakawa K."/>
        </authorList>
    </citation>
    <scope>NUCLEOTIDE SEQUENCE</scope>
</reference>
<dbReference type="EMBL" id="BMAW01118283">
    <property type="protein sequence ID" value="GFT79060.1"/>
    <property type="molecule type" value="Genomic_DNA"/>
</dbReference>
<evidence type="ECO:0000313" key="2">
    <source>
        <dbReference type="Proteomes" id="UP000887013"/>
    </source>
</evidence>
<sequence>MGMRVYLQGCGITTLRTAVVDILNKLADTADNVLTTDNAGEWLTVDEEESSQCPTYDDIIGEKLMGENEEGDDGERMTAVQTIPHNTFLLIH</sequence>
<organism evidence="1 2">
    <name type="scientific">Nephila pilipes</name>
    <name type="common">Giant wood spider</name>
    <name type="synonym">Nephila maculata</name>
    <dbReference type="NCBI Taxonomy" id="299642"/>
    <lineage>
        <taxon>Eukaryota</taxon>
        <taxon>Metazoa</taxon>
        <taxon>Ecdysozoa</taxon>
        <taxon>Arthropoda</taxon>
        <taxon>Chelicerata</taxon>
        <taxon>Arachnida</taxon>
        <taxon>Araneae</taxon>
        <taxon>Araneomorphae</taxon>
        <taxon>Entelegynae</taxon>
        <taxon>Araneoidea</taxon>
        <taxon>Nephilidae</taxon>
        <taxon>Nephila</taxon>
    </lineage>
</organism>
<accession>A0A8X6PPV5</accession>
<evidence type="ECO:0000313" key="1">
    <source>
        <dbReference type="EMBL" id="GFT79060.1"/>
    </source>
</evidence>
<keyword evidence="2" id="KW-1185">Reference proteome</keyword>
<gene>
    <name evidence="1" type="ORF">NPIL_230831</name>
</gene>
<comment type="caution">
    <text evidence="1">The sequence shown here is derived from an EMBL/GenBank/DDBJ whole genome shotgun (WGS) entry which is preliminary data.</text>
</comment>